<evidence type="ECO:0000313" key="4">
    <source>
        <dbReference type="Proteomes" id="UP000092444"/>
    </source>
</evidence>
<dbReference type="STRING" id="37546.A0A1B0FBJ9"/>
<dbReference type="EnsemblMetazoa" id="GMOY000919-RA">
    <property type="protein sequence ID" value="GMOY000919-PA"/>
    <property type="gene ID" value="GMOY000919"/>
</dbReference>
<evidence type="ECO:0000256" key="1">
    <source>
        <dbReference type="ARBA" id="ARBA00023235"/>
    </source>
</evidence>
<keyword evidence="4" id="KW-1185">Reference proteome</keyword>
<dbReference type="SUPFAM" id="SSF51658">
    <property type="entry name" value="Xylose isomerase-like"/>
    <property type="match status" value="1"/>
</dbReference>
<name>A0A1B0FBJ9_GLOMM</name>
<dbReference type="EMBL" id="CCAG010014415">
    <property type="status" value="NOT_ANNOTATED_CDS"/>
    <property type="molecule type" value="Genomic_DNA"/>
</dbReference>
<dbReference type="PANTHER" id="PTHR43489">
    <property type="entry name" value="ISOMERASE"/>
    <property type="match status" value="1"/>
</dbReference>
<organism evidence="3 4">
    <name type="scientific">Glossina morsitans morsitans</name>
    <name type="common">Savannah tsetse fly</name>
    <dbReference type="NCBI Taxonomy" id="37546"/>
    <lineage>
        <taxon>Eukaryota</taxon>
        <taxon>Metazoa</taxon>
        <taxon>Ecdysozoa</taxon>
        <taxon>Arthropoda</taxon>
        <taxon>Hexapoda</taxon>
        <taxon>Insecta</taxon>
        <taxon>Pterygota</taxon>
        <taxon>Neoptera</taxon>
        <taxon>Endopterygota</taxon>
        <taxon>Diptera</taxon>
        <taxon>Brachycera</taxon>
        <taxon>Muscomorpha</taxon>
        <taxon>Hippoboscoidea</taxon>
        <taxon>Glossinidae</taxon>
        <taxon>Glossina</taxon>
    </lineage>
</organism>
<dbReference type="VEuPathDB" id="VectorBase:GMOY000919"/>
<feature type="domain" description="Xylose isomerase-like TIM barrel" evidence="2">
    <location>
        <begin position="13"/>
        <end position="109"/>
    </location>
</feature>
<evidence type="ECO:0000313" key="3">
    <source>
        <dbReference type="EnsemblMetazoa" id="GMOY000919-PA"/>
    </source>
</evidence>
<dbReference type="Pfam" id="PF01261">
    <property type="entry name" value="AP_endonuc_2"/>
    <property type="match status" value="1"/>
</dbReference>
<dbReference type="PhylomeDB" id="A0A1B0FBJ9"/>
<dbReference type="GO" id="GO:0008903">
    <property type="term" value="F:hydroxypyruvate isomerase activity"/>
    <property type="evidence" value="ECO:0007669"/>
    <property type="project" value="TreeGrafter"/>
</dbReference>
<evidence type="ECO:0000259" key="2">
    <source>
        <dbReference type="Pfam" id="PF01261"/>
    </source>
</evidence>
<dbReference type="InterPro" id="IPR050417">
    <property type="entry name" value="Sugar_Epim/Isomerase"/>
</dbReference>
<dbReference type="Gene3D" id="3.20.20.150">
    <property type="entry name" value="Divalent-metal-dependent TIM barrel enzymes"/>
    <property type="match status" value="1"/>
</dbReference>
<dbReference type="InterPro" id="IPR036237">
    <property type="entry name" value="Xyl_isomerase-like_sf"/>
</dbReference>
<dbReference type="PANTHER" id="PTHR43489:SF6">
    <property type="entry name" value="HYDROXYPYRUVATE ISOMERASE-RELATED"/>
    <property type="match status" value="1"/>
</dbReference>
<proteinExistence type="predicted"/>
<dbReference type="InterPro" id="IPR013022">
    <property type="entry name" value="Xyl_isomerase-like_TIM-brl"/>
</dbReference>
<reference evidence="3" key="1">
    <citation type="submission" date="2020-05" db="UniProtKB">
        <authorList>
            <consortium name="EnsemblMetazoa"/>
        </authorList>
    </citation>
    <scope>IDENTIFICATION</scope>
    <source>
        <strain evidence="3">Yale</strain>
    </source>
</reference>
<keyword evidence="1" id="KW-0413">Isomerase</keyword>
<accession>A0A1B0FBJ9</accession>
<protein>
    <recommendedName>
        <fullName evidence="2">Xylose isomerase-like TIM barrel domain-containing protein</fullName>
    </recommendedName>
</protein>
<dbReference type="AlphaFoldDB" id="A0A1B0FBJ9"/>
<dbReference type="Proteomes" id="UP000092444">
    <property type="component" value="Unassembled WGS sequence"/>
</dbReference>
<sequence>MHLTVSHLMMAGRDILNNFNKKHLKLMLDIFHLQQICDNVAHTLNQLKDLIGHVQIAQVPNGHEPDVIGELNFEYVFGLIEKANYNDWTGCEYKPRTTTIEGLKWLQKCGHQFAVIQKRKDCRRKAMLLLSLSLDAKAIAANFSAGSSCVKYFSATSAPGADRLNLLSASKLNF</sequence>
<dbReference type="GO" id="GO:0046487">
    <property type="term" value="P:glyoxylate metabolic process"/>
    <property type="evidence" value="ECO:0007669"/>
    <property type="project" value="TreeGrafter"/>
</dbReference>